<protein>
    <recommendedName>
        <fullName evidence="1">MPN domain-containing protein</fullName>
    </recommendedName>
</protein>
<dbReference type="PANTHER" id="PTHR12947">
    <property type="entry name" value="AMSH-LIKE PROTEASE"/>
    <property type="match status" value="1"/>
</dbReference>
<dbReference type="EMBL" id="CAJNOU010000487">
    <property type="protein sequence ID" value="CAF1012019.1"/>
    <property type="molecule type" value="Genomic_DNA"/>
</dbReference>
<evidence type="ECO:0000259" key="1">
    <source>
        <dbReference type="PROSITE" id="PS50249"/>
    </source>
</evidence>
<dbReference type="AlphaFoldDB" id="A0A814HKD9"/>
<comment type="caution">
    <text evidence="2">The sequence shown here is derived from an EMBL/GenBank/DDBJ whole genome shotgun (WGS) entry which is preliminary data.</text>
</comment>
<evidence type="ECO:0000313" key="3">
    <source>
        <dbReference type="Proteomes" id="UP000663889"/>
    </source>
</evidence>
<dbReference type="Gene3D" id="1.20.58.80">
    <property type="entry name" value="Phosphotransferase system, lactose/cellobiose-type IIA subunit"/>
    <property type="match status" value="1"/>
</dbReference>
<dbReference type="GO" id="GO:0008237">
    <property type="term" value="F:metallopeptidase activity"/>
    <property type="evidence" value="ECO:0007669"/>
    <property type="project" value="InterPro"/>
</dbReference>
<proteinExistence type="predicted"/>
<dbReference type="InterPro" id="IPR037518">
    <property type="entry name" value="MPN"/>
</dbReference>
<reference evidence="2" key="1">
    <citation type="submission" date="2021-02" db="EMBL/GenBank/DDBJ databases">
        <authorList>
            <person name="Nowell W R."/>
        </authorList>
    </citation>
    <scope>NUCLEOTIDE SEQUENCE</scope>
</reference>
<dbReference type="PROSITE" id="PS50249">
    <property type="entry name" value="MPN"/>
    <property type="match status" value="1"/>
</dbReference>
<evidence type="ECO:0000313" key="2">
    <source>
        <dbReference type="EMBL" id="CAF1012019.1"/>
    </source>
</evidence>
<feature type="domain" description="MPN" evidence="1">
    <location>
        <begin position="309"/>
        <end position="441"/>
    </location>
</feature>
<gene>
    <name evidence="2" type="ORF">SEV965_LOCUS11345</name>
</gene>
<name>A0A814HKD9_9BILA</name>
<dbReference type="SUPFAM" id="SSF140856">
    <property type="entry name" value="USP8 N-terminal domain-like"/>
    <property type="match status" value="1"/>
</dbReference>
<dbReference type="Pfam" id="PF08969">
    <property type="entry name" value="USP8_dimer"/>
    <property type="match status" value="1"/>
</dbReference>
<dbReference type="SUPFAM" id="SSF102712">
    <property type="entry name" value="JAB1/MPN domain"/>
    <property type="match status" value="1"/>
</dbReference>
<dbReference type="SMART" id="SM00232">
    <property type="entry name" value="JAB_MPN"/>
    <property type="match status" value="1"/>
</dbReference>
<dbReference type="InterPro" id="IPR000555">
    <property type="entry name" value="JAMM/MPN+_dom"/>
</dbReference>
<accession>A0A814HKD9</accession>
<dbReference type="Pfam" id="PF01398">
    <property type="entry name" value="JAB"/>
    <property type="match status" value="1"/>
</dbReference>
<sequence>MHFFEFKQRTCHTHSFPLAQLIYHAQHINDYYTLPQNIGTQTNRRISVPSANDSITQLIYHAQHINDYYTLPQNIGTQTNRRISVPSANDSIIMSLSEEANKFSRDKVQWLLENQCRIPVRSTTPISYYYKTADNLIEQADHYFTTNQFEQSFILYSRYITLFVEELKQHHRDYPNVSINDRERVKDIIRTKALPRAEELKDKLKEKYIREYEEKQKTIDEDEEDNLKITATTLSCAPINIQHENKLTSQQLTDNYVQLPLTHIASSLLSTTNDNFGQMSNKPDKTTYDYSQETATNSINPNKMLYRQISIPNDITLKFLQVAEQNTAKNVYTYGILAGNKKEKNEYMITHIVIPKQNGGINSCYIEKQEEEEMFEYISNNNLITLGWIHTHPNERVFLSSIDLHRHILYQMLIQEAIAIVISPKFNQTEIFSMTDDRGIPVISACQMSDIHQHVNHPPLYVISSHTNYDLDLECKIIDLRH</sequence>
<dbReference type="PANTHER" id="PTHR12947:SF13">
    <property type="entry name" value="FI19924P1"/>
    <property type="match status" value="1"/>
</dbReference>
<dbReference type="InterPro" id="IPR015063">
    <property type="entry name" value="USP8_dimer"/>
</dbReference>
<dbReference type="GO" id="GO:0016579">
    <property type="term" value="P:protein deubiquitination"/>
    <property type="evidence" value="ECO:0007669"/>
    <property type="project" value="UniProtKB-ARBA"/>
</dbReference>
<dbReference type="Gene3D" id="3.40.140.10">
    <property type="entry name" value="Cytidine Deaminase, domain 2"/>
    <property type="match status" value="1"/>
</dbReference>
<organism evidence="2 3">
    <name type="scientific">Rotaria sordida</name>
    <dbReference type="NCBI Taxonomy" id="392033"/>
    <lineage>
        <taxon>Eukaryota</taxon>
        <taxon>Metazoa</taxon>
        <taxon>Spiralia</taxon>
        <taxon>Gnathifera</taxon>
        <taxon>Rotifera</taxon>
        <taxon>Eurotatoria</taxon>
        <taxon>Bdelloidea</taxon>
        <taxon>Philodinida</taxon>
        <taxon>Philodinidae</taxon>
        <taxon>Rotaria</taxon>
    </lineage>
</organism>
<dbReference type="Proteomes" id="UP000663889">
    <property type="component" value="Unassembled WGS sequence"/>
</dbReference>